<protein>
    <submittedName>
        <fullName evidence="2">Uncharacterized protein</fullName>
    </submittedName>
</protein>
<evidence type="ECO:0000256" key="1">
    <source>
        <dbReference type="SAM" id="MobiDB-lite"/>
    </source>
</evidence>
<reference evidence="2" key="1">
    <citation type="submission" date="2022-03" db="EMBL/GenBank/DDBJ databases">
        <authorList>
            <person name="Martin H S."/>
        </authorList>
    </citation>
    <scope>NUCLEOTIDE SEQUENCE</scope>
</reference>
<organism evidence="2 3">
    <name type="scientific">Iphiclides podalirius</name>
    <name type="common">scarce swallowtail</name>
    <dbReference type="NCBI Taxonomy" id="110791"/>
    <lineage>
        <taxon>Eukaryota</taxon>
        <taxon>Metazoa</taxon>
        <taxon>Ecdysozoa</taxon>
        <taxon>Arthropoda</taxon>
        <taxon>Hexapoda</taxon>
        <taxon>Insecta</taxon>
        <taxon>Pterygota</taxon>
        <taxon>Neoptera</taxon>
        <taxon>Endopterygota</taxon>
        <taxon>Lepidoptera</taxon>
        <taxon>Glossata</taxon>
        <taxon>Ditrysia</taxon>
        <taxon>Papilionoidea</taxon>
        <taxon>Papilionidae</taxon>
        <taxon>Papilioninae</taxon>
        <taxon>Iphiclides</taxon>
    </lineage>
</organism>
<feature type="compositionally biased region" description="Gly residues" evidence="1">
    <location>
        <begin position="22"/>
        <end position="34"/>
    </location>
</feature>
<gene>
    <name evidence="2" type="ORF">IPOD504_LOCUS13936</name>
</gene>
<name>A0ABN8IYK1_9NEOP</name>
<keyword evidence="3" id="KW-1185">Reference proteome</keyword>
<proteinExistence type="predicted"/>
<feature type="non-terminal residue" evidence="2">
    <location>
        <position position="102"/>
    </location>
</feature>
<feature type="region of interest" description="Disordered" evidence="1">
    <location>
        <begin position="18"/>
        <end position="43"/>
    </location>
</feature>
<sequence length="102" mass="10999">MLFITLKACVPRHNGGCWARGEGSGRGGGGGGNKEGTASARHPFVRKIEMPNQRVIHKKRVVGGDKKGTHPKKLNARRARKIAVNWDPTYAAYVALVTAGHD</sequence>
<evidence type="ECO:0000313" key="3">
    <source>
        <dbReference type="Proteomes" id="UP000837857"/>
    </source>
</evidence>
<accession>A0ABN8IYK1</accession>
<dbReference type="Proteomes" id="UP000837857">
    <property type="component" value="Chromosome 4"/>
</dbReference>
<evidence type="ECO:0000313" key="2">
    <source>
        <dbReference type="EMBL" id="CAH2067568.1"/>
    </source>
</evidence>
<dbReference type="EMBL" id="OW152816">
    <property type="protein sequence ID" value="CAH2067568.1"/>
    <property type="molecule type" value="Genomic_DNA"/>
</dbReference>